<accession>A0A9P0F4Q1</accession>
<dbReference type="Proteomes" id="UP001152759">
    <property type="component" value="Chromosome 4"/>
</dbReference>
<gene>
    <name evidence="1" type="ORF">BEMITA_LOCUS6939</name>
</gene>
<organism evidence="1 2">
    <name type="scientific">Bemisia tabaci</name>
    <name type="common">Sweetpotato whitefly</name>
    <name type="synonym">Aleurodes tabaci</name>
    <dbReference type="NCBI Taxonomy" id="7038"/>
    <lineage>
        <taxon>Eukaryota</taxon>
        <taxon>Metazoa</taxon>
        <taxon>Ecdysozoa</taxon>
        <taxon>Arthropoda</taxon>
        <taxon>Hexapoda</taxon>
        <taxon>Insecta</taxon>
        <taxon>Pterygota</taxon>
        <taxon>Neoptera</taxon>
        <taxon>Paraneoptera</taxon>
        <taxon>Hemiptera</taxon>
        <taxon>Sternorrhyncha</taxon>
        <taxon>Aleyrodoidea</taxon>
        <taxon>Aleyrodidae</taxon>
        <taxon>Aleyrodinae</taxon>
        <taxon>Bemisia</taxon>
    </lineage>
</organism>
<sequence length="166" mass="19319">MSDKSCCFVDVQGFQCDNTFILKELALQNLHGTVQEHYLFKPPFEFCELSQKDQITNSWLTRKNHCLDWYCGEIKYNRFTLVLERIARTYSCIYVKGKMKRDWLLDYVPRHCKIINLENLGCPPLLELSFIPTISCCLNHPSCALSIASRLRTWYISNDTTTGGSF</sequence>
<reference evidence="1" key="1">
    <citation type="submission" date="2021-12" db="EMBL/GenBank/DDBJ databases">
        <authorList>
            <person name="King R."/>
        </authorList>
    </citation>
    <scope>NUCLEOTIDE SEQUENCE</scope>
</reference>
<evidence type="ECO:0000313" key="2">
    <source>
        <dbReference type="Proteomes" id="UP001152759"/>
    </source>
</evidence>
<dbReference type="EMBL" id="OU963865">
    <property type="protein sequence ID" value="CAH0387986.1"/>
    <property type="molecule type" value="Genomic_DNA"/>
</dbReference>
<name>A0A9P0F4Q1_BEMTA</name>
<proteinExistence type="predicted"/>
<keyword evidence="2" id="KW-1185">Reference proteome</keyword>
<evidence type="ECO:0000313" key="1">
    <source>
        <dbReference type="EMBL" id="CAH0387986.1"/>
    </source>
</evidence>
<protein>
    <submittedName>
        <fullName evidence="1">Uncharacterized protein</fullName>
    </submittedName>
</protein>
<dbReference type="AlphaFoldDB" id="A0A9P0F4Q1"/>